<dbReference type="KEGG" id="cjap:GWK36_01685"/>
<dbReference type="Proteomes" id="UP000502699">
    <property type="component" value="Chromosome"/>
</dbReference>
<sequence>MPIFMTCIQVGEHLVVRFPWVSGQTLTIEAEVLRSQGLDTGRWQIGLRFIHSVAHP</sequence>
<gene>
    <name evidence="1" type="ORF">GWK36_01685</name>
</gene>
<accession>A0A6G7VAD8</accession>
<dbReference type="RefSeq" id="WP_166269527.1">
    <property type="nucleotide sequence ID" value="NZ_CP048029.1"/>
</dbReference>
<evidence type="ECO:0000313" key="1">
    <source>
        <dbReference type="EMBL" id="QIK36922.1"/>
    </source>
</evidence>
<dbReference type="EMBL" id="CP048029">
    <property type="protein sequence ID" value="QIK36922.1"/>
    <property type="molecule type" value="Genomic_DNA"/>
</dbReference>
<evidence type="ECO:0000313" key="2">
    <source>
        <dbReference type="Proteomes" id="UP000502699"/>
    </source>
</evidence>
<evidence type="ECO:0008006" key="3">
    <source>
        <dbReference type="Google" id="ProtNLM"/>
    </source>
</evidence>
<name>A0A6G7VAD8_9GAMM</name>
<reference evidence="2" key="1">
    <citation type="submission" date="2020-01" db="EMBL/GenBank/DDBJ databases">
        <title>Caldichromatium gen. nov., sp. nov., a thermophilic purple sulfur bacterium member of the family Chromatiaceae isolated from Nakabusa hot spring, Japan.</title>
        <authorList>
            <person name="Saini M.K."/>
            <person name="Hanada S."/>
            <person name="Tank M."/>
        </authorList>
    </citation>
    <scope>NUCLEOTIDE SEQUENCE [LARGE SCALE GENOMIC DNA]</scope>
    <source>
        <strain evidence="2">No.7</strain>
    </source>
</reference>
<keyword evidence="2" id="KW-1185">Reference proteome</keyword>
<organism evidence="1 2">
    <name type="scientific">Caldichromatium japonicum</name>
    <dbReference type="NCBI Taxonomy" id="2699430"/>
    <lineage>
        <taxon>Bacteria</taxon>
        <taxon>Pseudomonadati</taxon>
        <taxon>Pseudomonadota</taxon>
        <taxon>Gammaproteobacteria</taxon>
        <taxon>Chromatiales</taxon>
        <taxon>Chromatiaceae</taxon>
        <taxon>Caldichromatium</taxon>
    </lineage>
</organism>
<proteinExistence type="predicted"/>
<protein>
    <recommendedName>
        <fullName evidence="3">PilZ domain-containing protein</fullName>
    </recommendedName>
</protein>
<dbReference type="AlphaFoldDB" id="A0A6G7VAD8"/>